<evidence type="ECO:0000256" key="7">
    <source>
        <dbReference type="ARBA" id="ARBA00023242"/>
    </source>
</evidence>
<keyword evidence="7" id="KW-0539">Nucleus</keyword>
<organism evidence="13 14">
    <name type="scientific">Sphaceloma murrayae</name>
    <dbReference type="NCBI Taxonomy" id="2082308"/>
    <lineage>
        <taxon>Eukaryota</taxon>
        <taxon>Fungi</taxon>
        <taxon>Dikarya</taxon>
        <taxon>Ascomycota</taxon>
        <taxon>Pezizomycotina</taxon>
        <taxon>Dothideomycetes</taxon>
        <taxon>Dothideomycetidae</taxon>
        <taxon>Myriangiales</taxon>
        <taxon>Elsinoaceae</taxon>
        <taxon>Sphaceloma</taxon>
    </lineage>
</organism>
<dbReference type="GO" id="GO:0016787">
    <property type="term" value="F:hydrolase activity"/>
    <property type="evidence" value="ECO:0007669"/>
    <property type="project" value="UniProtKB-KW"/>
</dbReference>
<evidence type="ECO:0000256" key="6">
    <source>
        <dbReference type="ARBA" id="ARBA00022840"/>
    </source>
</evidence>
<dbReference type="STRING" id="2082308.A0A2K1QIK1"/>
<evidence type="ECO:0008006" key="15">
    <source>
        <dbReference type="Google" id="ProtNLM"/>
    </source>
</evidence>
<dbReference type="FunFam" id="3.40.50.300:FF:000326">
    <property type="entry name" value="P-loop containing nucleoside triphosphate hydrolase"/>
    <property type="match status" value="1"/>
</dbReference>
<dbReference type="InterPro" id="IPR027417">
    <property type="entry name" value="P-loop_NTPase"/>
</dbReference>
<dbReference type="FunCoup" id="A0A2K1QIK1">
    <property type="interactions" value="275"/>
</dbReference>
<evidence type="ECO:0000256" key="4">
    <source>
        <dbReference type="ARBA" id="ARBA00022801"/>
    </source>
</evidence>
<dbReference type="InterPro" id="IPR056474">
    <property type="entry name" value="SEN1_barrel"/>
</dbReference>
<dbReference type="GO" id="GO:0004386">
    <property type="term" value="F:helicase activity"/>
    <property type="evidence" value="ECO:0007669"/>
    <property type="project" value="UniProtKB-KW"/>
</dbReference>
<dbReference type="InterPro" id="IPR045055">
    <property type="entry name" value="DNA2/NAM7-like"/>
</dbReference>
<evidence type="ECO:0000256" key="3">
    <source>
        <dbReference type="ARBA" id="ARBA00022741"/>
    </source>
</evidence>
<feature type="compositionally biased region" description="Basic and acidic residues" evidence="8">
    <location>
        <begin position="901"/>
        <end position="918"/>
    </location>
</feature>
<feature type="compositionally biased region" description="Basic and acidic residues" evidence="8">
    <location>
        <begin position="1899"/>
        <end position="1936"/>
    </location>
</feature>
<protein>
    <recommendedName>
        <fullName evidence="15">Helicase SEN1</fullName>
    </recommendedName>
</protein>
<dbReference type="PANTHER" id="PTHR10887:SF495">
    <property type="entry name" value="HELICASE SENATAXIN ISOFORM X1-RELATED"/>
    <property type="match status" value="1"/>
</dbReference>
<dbReference type="OrthoDB" id="6513042at2759"/>
<feature type="compositionally biased region" description="Basic and acidic residues" evidence="8">
    <location>
        <begin position="1492"/>
        <end position="1505"/>
    </location>
</feature>
<dbReference type="InterPro" id="IPR047187">
    <property type="entry name" value="SF1_C_Upf1"/>
</dbReference>
<evidence type="ECO:0000259" key="12">
    <source>
        <dbReference type="Pfam" id="PF23576"/>
    </source>
</evidence>
<comment type="similarity">
    <text evidence="2">Belongs to the DNA2/NAM7 helicase family.</text>
</comment>
<dbReference type="GO" id="GO:0005694">
    <property type="term" value="C:chromosome"/>
    <property type="evidence" value="ECO:0007669"/>
    <property type="project" value="UniProtKB-ARBA"/>
</dbReference>
<keyword evidence="6" id="KW-0067">ATP-binding</keyword>
<dbReference type="PANTHER" id="PTHR10887">
    <property type="entry name" value="DNA2/NAM7 HELICASE FAMILY"/>
    <property type="match status" value="1"/>
</dbReference>
<feature type="region of interest" description="Disordered" evidence="8">
    <location>
        <begin position="859"/>
        <end position="880"/>
    </location>
</feature>
<dbReference type="CDD" id="cd18042">
    <property type="entry name" value="DEXXQc_SETX"/>
    <property type="match status" value="1"/>
</dbReference>
<dbReference type="Pfam" id="PF13087">
    <property type="entry name" value="AAA_12"/>
    <property type="match status" value="1"/>
</dbReference>
<feature type="region of interest" description="Disordered" evidence="8">
    <location>
        <begin position="1820"/>
        <end position="1881"/>
    </location>
</feature>
<feature type="compositionally biased region" description="Gly residues" evidence="8">
    <location>
        <begin position="990"/>
        <end position="1001"/>
    </location>
</feature>
<dbReference type="GO" id="GO:0005524">
    <property type="term" value="F:ATP binding"/>
    <property type="evidence" value="ECO:0007669"/>
    <property type="project" value="UniProtKB-KW"/>
</dbReference>
<dbReference type="GO" id="GO:0016604">
    <property type="term" value="C:nuclear body"/>
    <property type="evidence" value="ECO:0007669"/>
    <property type="project" value="TreeGrafter"/>
</dbReference>
<feature type="region of interest" description="Disordered" evidence="8">
    <location>
        <begin position="901"/>
        <end position="1036"/>
    </location>
</feature>
<keyword evidence="5" id="KW-0347">Helicase</keyword>
<dbReference type="Proteomes" id="UP000243797">
    <property type="component" value="Unassembled WGS sequence"/>
</dbReference>
<evidence type="ECO:0000313" key="13">
    <source>
        <dbReference type="EMBL" id="PNS14781.1"/>
    </source>
</evidence>
<feature type="domain" description="Helicase SEN1 beta-barrel" evidence="12">
    <location>
        <begin position="1147"/>
        <end position="1248"/>
    </location>
</feature>
<dbReference type="SUPFAM" id="SSF52540">
    <property type="entry name" value="P-loop containing nucleoside triphosphate hydrolases"/>
    <property type="match status" value="1"/>
</dbReference>
<feature type="compositionally biased region" description="Basic residues" evidence="8">
    <location>
        <begin position="1989"/>
        <end position="2003"/>
    </location>
</feature>
<dbReference type="InterPro" id="IPR041677">
    <property type="entry name" value="DNA2/NAM7_AAA_11"/>
</dbReference>
<feature type="domain" description="DNA2/NAM7 helicase-like C-terminal" evidence="11">
    <location>
        <begin position="1591"/>
        <end position="1787"/>
    </location>
</feature>
<feature type="compositionally biased region" description="Acidic residues" evidence="8">
    <location>
        <begin position="1019"/>
        <end position="1029"/>
    </location>
</feature>
<dbReference type="EMBL" id="NKHZ01000081">
    <property type="protein sequence ID" value="PNS14781.1"/>
    <property type="molecule type" value="Genomic_DNA"/>
</dbReference>
<keyword evidence="14" id="KW-1185">Reference proteome</keyword>
<dbReference type="Pfam" id="PF12726">
    <property type="entry name" value="SEN1_N"/>
    <property type="match status" value="1"/>
</dbReference>
<evidence type="ECO:0000259" key="10">
    <source>
        <dbReference type="Pfam" id="PF13086"/>
    </source>
</evidence>
<feature type="region of interest" description="Disordered" evidence="8">
    <location>
        <begin position="1480"/>
        <end position="1505"/>
    </location>
</feature>
<dbReference type="InParanoid" id="A0A2K1QIK1"/>
<evidence type="ECO:0000256" key="5">
    <source>
        <dbReference type="ARBA" id="ARBA00022806"/>
    </source>
</evidence>
<feature type="compositionally biased region" description="Basic and acidic residues" evidence="8">
    <location>
        <begin position="951"/>
        <end position="978"/>
    </location>
</feature>
<dbReference type="Gene3D" id="3.40.50.300">
    <property type="entry name" value="P-loop containing nucleotide triphosphate hydrolases"/>
    <property type="match status" value="2"/>
</dbReference>
<keyword evidence="4" id="KW-0378">Hydrolase</keyword>
<dbReference type="CDD" id="cd18808">
    <property type="entry name" value="SF1_C_Upf1"/>
    <property type="match status" value="1"/>
</dbReference>
<sequence>MAELIGKIQELIDSPPEIHWFCPREKPEEDQIGFFDQDVDTEDDSPQQRKERKIHIEKALERRDAFIEAVHILGYNGEDALPYQGSLKDALATQLSRCTICIREYHKARSHLEEELNGQFPSDAVELFMERYDAMNIDRIKEGLEAAKNDMLDLPPSDRKISKLSNQALFALLESMHCMPFLVKEDLVQGYFDEAFRLVQSKKRITLPDYSPALTIFLFSDNEMRLDFALRCWAKMSRGLQGAEFDWTVKDQLSVAMKRVTITALDRDFMPSFWRGVRIIVGQLDRNVIAHHLRAMDIDLCKLALDHLQVDSPCFKDLLDTLEMLYAKAPDVVWDALGAISPQTVVEQIFNSPNMTRLMRATTKEDDTEMSDSLSWIAPFINSLKPGHAPNACRSLLHQTWTNYQKADLPDAGRRVCRLAGLRVLSTSFEMIQSAGFSAGSAIASLLDVLKPHLRSVLGNIERPGMSDNPIFLASLNIVQQAIAADVLLLAIDREAVKRKQPLALESDEASTDLWRTSIRAVKPGSSELAAAIMQGCHNLLALDRLPSKDANASKEARTWTQRLSEKHEYLSDLFNQMQDFSEQSLDVILKDTTSAEGLLSLLFAGDRSTQQSAAAMIKVVTAQDSRSDAVRALVERSFIPALRGLSEVLGKISSTQVFGAAQMTLRVGKDFISALCDSQDGLLRSRSLSSEDMKAVEHVWQMFWKEIKTIFDSTEQWALMGHDKELMISFCRDAMDFANQTFDVYSVISGALHQSADEDNTRLDTDQRLLEAPAESAASIVKWFRLRDEYLINKAIDLACKIMGRLRDVQVELPATALSFIEQILSDTIKNKVPANLKALLRRSLDIHVEEVLEPAMQKPTKQGTIAGWASSGSTTPSSAVLKAEKTKKGGINLDAWKEAAGQRKDVKPQETERSKILDSATSTFNRLKEEGQFKSSRPPPPQSNLQFKQQDDEKAAEFRRRRQKAMDEKKRRDDLAIAKAKRAREGLGDAGSGLSGIGVEGKDHTAAKGEGVMVSSDESDDDDEGGLDADLFGSGPKVSKKKTAVRMDANGAIGLKPEVKPTRITRVTRTKKDMRARLAPNLNPLHKIILGWDFFHQGDYPPGSEDWQFRKVSNTFRHVEEYRDTFRPLLTLEAWQGMVRSREEENSKPYSIKIASRSNVDTFIEISTSITHAELREAQLSEGDIILLSTASKPTNDKDAPNCLARVDKVRRKGKTVEVGYKAFPTSTSKAHNMLKPGAEIFGAKVQSIIPLEREYGSIAGLEFYDLCDEIVKARPSPLLKYTDKQLDPLIANYNVNKAQAKAIRSALDNDAFTLIQGPPGSGKTKTIVAIVGALLSDTLSTSIGTTAINRPGQNSSTSTSKKLLVCAPSNAAVDELVMRFKDGVKTTRGADKKINVLRLGRGDAVNSAVQDVTLEELVNKKMGTTNGDNNARQHTQTIMMEHKKISEALREARDKMGDEKTKGDDKSQLQDEINNLRKRKNELGTQIDTAKDAENAAGRDQELKRKQVQKSIIDESHIICATLSGSGHDMFQSLDVEFETVVVDEAAQCVEMSALIPLKYGCAKCILVGDPKQLPPTVFSKEAARFQYEQSLFVRMQGNHPDAVHLLDTQYRMHPDISSFPSASFYDGRLLDGADMDKLRERPWHKSALLAPYRFFDVQGQHESAPKGHSLVNKAEIQAAMSLYSRLTQDHPDYDFDNKIGIITPYKSQLRMLKDFFVNRYGEGILEKVEFNTTDAFQGRESEIIIFSCVRASPAGGIGFLQDIRRMNVGLTRAKCSLWVLGNSQSLIRGVWWKKLVEDAQTREVYTTGDVMGMLRQPSKNFPATKPAARSKMPEGATENVTAPVRPKAVNGKLSDSPRPTDIPMFKTDTSTRRHSGNYDKMEGVKVKAVDKIAGVKRERQSEDRMDIDIKEEEQPAIKKQAVDDVRSSETPRSRTATPGAPGSLGEARAGSDNANGYHDTADKEHKAAQKRASIMPTVKPSGPPPKRKAPSVFMPKKKK</sequence>
<feature type="region of interest" description="Disordered" evidence="8">
    <location>
        <begin position="1899"/>
        <end position="2003"/>
    </location>
</feature>
<reference evidence="13 14" key="1">
    <citation type="submission" date="2017-06" db="EMBL/GenBank/DDBJ databases">
        <title>Draft genome sequence of a variant of Elsinoe murrayae.</title>
        <authorList>
            <person name="Cheng Q."/>
        </authorList>
    </citation>
    <scope>NUCLEOTIDE SEQUENCE [LARGE SCALE GENOMIC DNA]</scope>
    <source>
        <strain evidence="13 14">CQ-2017a</strain>
    </source>
</reference>
<evidence type="ECO:0000256" key="2">
    <source>
        <dbReference type="ARBA" id="ARBA00007913"/>
    </source>
</evidence>
<evidence type="ECO:0000259" key="9">
    <source>
        <dbReference type="Pfam" id="PF12726"/>
    </source>
</evidence>
<feature type="domain" description="DNA2/NAM7 helicase helicase" evidence="10">
    <location>
        <begin position="1298"/>
        <end position="1584"/>
    </location>
</feature>
<dbReference type="InterPro" id="IPR041679">
    <property type="entry name" value="DNA2/NAM7-like_C"/>
</dbReference>
<dbReference type="GO" id="GO:0001147">
    <property type="term" value="F:transcription termination site sequence-specific DNA binding"/>
    <property type="evidence" value="ECO:0007669"/>
    <property type="project" value="TreeGrafter"/>
</dbReference>
<evidence type="ECO:0000256" key="8">
    <source>
        <dbReference type="SAM" id="MobiDB-lite"/>
    </source>
</evidence>
<dbReference type="Pfam" id="PF23576">
    <property type="entry name" value="SEN1_barrel"/>
    <property type="match status" value="1"/>
</dbReference>
<gene>
    <name evidence="13" type="ORF">CAC42_2010</name>
</gene>
<dbReference type="GO" id="GO:0006369">
    <property type="term" value="P:termination of RNA polymerase II transcription"/>
    <property type="evidence" value="ECO:0007669"/>
    <property type="project" value="TreeGrafter"/>
</dbReference>
<accession>A0A2K1QIK1</accession>
<dbReference type="Pfam" id="PF13086">
    <property type="entry name" value="AAA_11"/>
    <property type="match status" value="1"/>
</dbReference>
<comment type="caution">
    <text evidence="13">The sequence shown here is derived from an EMBL/GenBank/DDBJ whole genome shotgun (WGS) entry which is preliminary data.</text>
</comment>
<feature type="domain" description="Helicase Sen1 N-terminal" evidence="9">
    <location>
        <begin position="87"/>
        <end position="796"/>
    </location>
</feature>
<keyword evidence="3" id="KW-0547">Nucleotide-binding</keyword>
<evidence type="ECO:0000313" key="14">
    <source>
        <dbReference type="Proteomes" id="UP000243797"/>
    </source>
</evidence>
<dbReference type="InterPro" id="IPR024481">
    <property type="entry name" value="Helicase_Sen1_N"/>
</dbReference>
<dbReference type="FunFam" id="3.40.50.300:FF:001152">
    <property type="entry name" value="tRNA-splicing endonuclease, putative"/>
    <property type="match status" value="1"/>
</dbReference>
<name>A0A2K1QIK1_9PEZI</name>
<comment type="subcellular location">
    <subcellularLocation>
        <location evidence="1">Nucleus</location>
    </subcellularLocation>
</comment>
<evidence type="ECO:0000256" key="1">
    <source>
        <dbReference type="ARBA" id="ARBA00004123"/>
    </source>
</evidence>
<proteinExistence type="inferred from homology"/>
<evidence type="ECO:0000259" key="11">
    <source>
        <dbReference type="Pfam" id="PF13087"/>
    </source>
</evidence>